<proteinExistence type="predicted"/>
<dbReference type="Gene3D" id="1.10.30.10">
    <property type="entry name" value="High mobility group box domain"/>
    <property type="match status" value="1"/>
</dbReference>
<keyword evidence="3" id="KW-1185">Reference proteome</keyword>
<dbReference type="SUPFAM" id="SSF47095">
    <property type="entry name" value="HMG-box"/>
    <property type="match status" value="1"/>
</dbReference>
<feature type="compositionally biased region" description="Polar residues" evidence="1">
    <location>
        <begin position="445"/>
        <end position="456"/>
    </location>
</feature>
<dbReference type="InterPro" id="IPR036910">
    <property type="entry name" value="HMG_box_dom_sf"/>
</dbReference>
<feature type="region of interest" description="Disordered" evidence="1">
    <location>
        <begin position="1"/>
        <end position="80"/>
    </location>
</feature>
<organism evidence="2 3">
    <name type="scientific">Coprinellus micaceus</name>
    <name type="common">Glistening ink-cap mushroom</name>
    <name type="synonym">Coprinus micaceus</name>
    <dbReference type="NCBI Taxonomy" id="71717"/>
    <lineage>
        <taxon>Eukaryota</taxon>
        <taxon>Fungi</taxon>
        <taxon>Dikarya</taxon>
        <taxon>Basidiomycota</taxon>
        <taxon>Agaricomycotina</taxon>
        <taxon>Agaricomycetes</taxon>
        <taxon>Agaricomycetidae</taxon>
        <taxon>Agaricales</taxon>
        <taxon>Agaricineae</taxon>
        <taxon>Psathyrellaceae</taxon>
        <taxon>Coprinellus</taxon>
    </lineage>
</organism>
<dbReference type="Proteomes" id="UP000298030">
    <property type="component" value="Unassembled WGS sequence"/>
</dbReference>
<dbReference type="EMBL" id="QPFP01000004">
    <property type="protein sequence ID" value="TEB37538.1"/>
    <property type="molecule type" value="Genomic_DNA"/>
</dbReference>
<feature type="compositionally biased region" description="Polar residues" evidence="1">
    <location>
        <begin position="406"/>
        <end position="428"/>
    </location>
</feature>
<reference evidence="2 3" key="1">
    <citation type="journal article" date="2019" name="Nat. Ecol. Evol.">
        <title>Megaphylogeny resolves global patterns of mushroom evolution.</title>
        <authorList>
            <person name="Varga T."/>
            <person name="Krizsan K."/>
            <person name="Foldi C."/>
            <person name="Dima B."/>
            <person name="Sanchez-Garcia M."/>
            <person name="Sanchez-Ramirez S."/>
            <person name="Szollosi G.J."/>
            <person name="Szarkandi J.G."/>
            <person name="Papp V."/>
            <person name="Albert L."/>
            <person name="Andreopoulos W."/>
            <person name="Angelini C."/>
            <person name="Antonin V."/>
            <person name="Barry K.W."/>
            <person name="Bougher N.L."/>
            <person name="Buchanan P."/>
            <person name="Buyck B."/>
            <person name="Bense V."/>
            <person name="Catcheside P."/>
            <person name="Chovatia M."/>
            <person name="Cooper J."/>
            <person name="Damon W."/>
            <person name="Desjardin D."/>
            <person name="Finy P."/>
            <person name="Geml J."/>
            <person name="Haridas S."/>
            <person name="Hughes K."/>
            <person name="Justo A."/>
            <person name="Karasinski D."/>
            <person name="Kautmanova I."/>
            <person name="Kiss B."/>
            <person name="Kocsube S."/>
            <person name="Kotiranta H."/>
            <person name="LaButti K.M."/>
            <person name="Lechner B.E."/>
            <person name="Liimatainen K."/>
            <person name="Lipzen A."/>
            <person name="Lukacs Z."/>
            <person name="Mihaltcheva S."/>
            <person name="Morgado L.N."/>
            <person name="Niskanen T."/>
            <person name="Noordeloos M.E."/>
            <person name="Ohm R.A."/>
            <person name="Ortiz-Santana B."/>
            <person name="Ovrebo C."/>
            <person name="Racz N."/>
            <person name="Riley R."/>
            <person name="Savchenko A."/>
            <person name="Shiryaev A."/>
            <person name="Soop K."/>
            <person name="Spirin V."/>
            <person name="Szebenyi C."/>
            <person name="Tomsovsky M."/>
            <person name="Tulloss R.E."/>
            <person name="Uehling J."/>
            <person name="Grigoriev I.V."/>
            <person name="Vagvolgyi C."/>
            <person name="Papp T."/>
            <person name="Martin F.M."/>
            <person name="Miettinen O."/>
            <person name="Hibbett D.S."/>
            <person name="Nagy L.G."/>
        </authorList>
    </citation>
    <scope>NUCLEOTIDE SEQUENCE [LARGE SCALE GENOMIC DNA]</scope>
    <source>
        <strain evidence="2 3">FP101781</strain>
    </source>
</reference>
<feature type="compositionally biased region" description="Low complexity" evidence="1">
    <location>
        <begin position="129"/>
        <end position="139"/>
    </location>
</feature>
<feature type="region of interest" description="Disordered" evidence="1">
    <location>
        <begin position="397"/>
        <end position="503"/>
    </location>
</feature>
<dbReference type="STRING" id="71717.A0A4Y7TUH8"/>
<feature type="compositionally biased region" description="Basic and acidic residues" evidence="1">
    <location>
        <begin position="1"/>
        <end position="26"/>
    </location>
</feature>
<evidence type="ECO:0000313" key="3">
    <source>
        <dbReference type="Proteomes" id="UP000298030"/>
    </source>
</evidence>
<feature type="compositionally biased region" description="Basic and acidic residues" evidence="1">
    <location>
        <begin position="36"/>
        <end position="58"/>
    </location>
</feature>
<feature type="compositionally biased region" description="Basic and acidic residues" evidence="1">
    <location>
        <begin position="482"/>
        <end position="491"/>
    </location>
</feature>
<dbReference type="OrthoDB" id="6247875at2759"/>
<accession>A0A4Y7TUH8</accession>
<sequence length="503" mass="55024">MWKQETDATRQYYERLADEKKQEHSIKYPGYRFQPMKKEEKAAMREQKKVEKVAERKARQQRGRQSQQQNPYPPPPQQQVQVVHSTLGLHLLPTPPLLYLTPSPSSSLYPPQRPGSIYYPMELYGSAGPSPPASLASTPTPEPSPELTPDEPYEVRNLQQPPPSIVVPPLSSTLPPQPPIVPSHAPAPVPSGVNPYLAVLGPAATQNSNGQMMRPTSVPTYANPTHPAAMPNMTPSATTNMLQFTPNQYPAPPDVAYSRNLQDRDVTQSTSSRNPLAQDTDFADNDITAQELAFNNDPMPQIYNYEGLEFPPFENQQLTFNVGDNFFQSISSLLEEGSDSRNTLGAMRLGDDVFQLPHFDASLVDANPEGEVVVELGQFAEDFDFNSFIDTGMLDSGSVSSGSNSCDNGQRQTNTFASAETSPSTASYPSMPPTPVVGPGALSVDLSNTEPCQRSPNPHYAPPSGAPQFSARRVAGSWKPPRFVENEDFDHPSSVLSSVGVSR</sequence>
<protein>
    <recommendedName>
        <fullName evidence="4">HMG box domain-containing protein</fullName>
    </recommendedName>
</protein>
<feature type="region of interest" description="Disordered" evidence="1">
    <location>
        <begin position="129"/>
        <end position="162"/>
    </location>
</feature>
<gene>
    <name evidence="2" type="ORF">FA13DRAFT_1726652</name>
</gene>
<evidence type="ECO:0000256" key="1">
    <source>
        <dbReference type="SAM" id="MobiDB-lite"/>
    </source>
</evidence>
<dbReference type="AlphaFoldDB" id="A0A4Y7TUH8"/>
<dbReference type="PRINTS" id="PR01217">
    <property type="entry name" value="PRICHEXTENSN"/>
</dbReference>
<evidence type="ECO:0008006" key="4">
    <source>
        <dbReference type="Google" id="ProtNLM"/>
    </source>
</evidence>
<evidence type="ECO:0000313" key="2">
    <source>
        <dbReference type="EMBL" id="TEB37538.1"/>
    </source>
</evidence>
<feature type="compositionally biased region" description="Polar residues" evidence="1">
    <location>
        <begin position="494"/>
        <end position="503"/>
    </location>
</feature>
<comment type="caution">
    <text evidence="2">The sequence shown here is derived from an EMBL/GenBank/DDBJ whole genome shotgun (WGS) entry which is preliminary data.</text>
</comment>
<name>A0A4Y7TUH8_COPMI</name>